<feature type="domain" description="Helicase ATP-binding" evidence="4">
    <location>
        <begin position="614"/>
        <end position="782"/>
    </location>
</feature>
<accession>A0A7K1FMR6</accession>
<dbReference type="InterPro" id="IPR007527">
    <property type="entry name" value="Znf_SWIM"/>
</dbReference>
<keyword evidence="2" id="KW-0862">Zinc</keyword>
<dbReference type="PROSITE" id="PS51192">
    <property type="entry name" value="HELICASE_ATP_BIND_1"/>
    <property type="match status" value="1"/>
</dbReference>
<dbReference type="SUPFAM" id="SSF52540">
    <property type="entry name" value="P-loop containing nucleoside triphosphate hydrolases"/>
    <property type="match status" value="2"/>
</dbReference>
<dbReference type="PROSITE" id="PS51194">
    <property type="entry name" value="HELICASE_CTER"/>
    <property type="match status" value="1"/>
</dbReference>
<dbReference type="InterPro" id="IPR001650">
    <property type="entry name" value="Helicase_C-like"/>
</dbReference>
<evidence type="ECO:0000256" key="1">
    <source>
        <dbReference type="ARBA" id="ARBA00022801"/>
    </source>
</evidence>
<sequence>MNTHPELAALVEMATYRRGVEYTRSGMARVLEESEGTVAGQVRGSGGRIYRTSVEYSVTGNGSYNDFYGRCSCPMGLDCKHAVALLLTAANPVPTGAFGLPEVRRTPEWERRMQGLVPALISVEHKPLAIGFELVGAQQGRFSGYRVPPHVEVRPLRPGKRGWVQLGSRWGSLRTSSAAADYLPDHLDVVGDLALVCGLGAQSYGSTDTVDLRHVDSPALWDVLERAQQVGVALIGARKPNLPVTVAPDRPVAQVELRGAGKDVELVAVLPTADGVLENDLVPIGAPAQGAVTHGPDGGLVLVRLAERADRTWTRLVEDGLLRIPAGDHEMFVERYLPGLAGAGVRTTGRARELATVTPPDLVLVVRTSGPHRVHTEWHWAYRKGSGVQRVPLHEQNRAVLRDPVTEAEVLAAVRPVLAAAGWSENDAEGNGLATVRLVSEVLPALAAIEHVRVEVTGDLADYREVVDGPDIEIGLAPAGDATDWFDLAVTVTLDGTAVPFDQLFRALAAGEEVLILPDGSWTTLDRPELQRLRSLIEEARGLQERGTTGVRVSRFQVSWFAELEELGVVDAQSREWSARMREITDADLDPAEVPTGLAATLRPYQLDGFRWLDLLRRHRLGGILADDMGLGKTVQTLAMILAARTDPDRDATTADGPWLVVAPTSVVGNWQSEAKKFAPELRTLVVTETSARRGYDLAGAAAGADIVITSYTLFRLEYEQYAEIGVAGLVLDEAQAIKNHQSKAFGCCKRLPAPIKLAITGTPVENNLMELWSLFSVVAPGLLGNPTRFTEGYRTPIERGGDNDALARLRRRIEPLMLRRTKDLVAKDLPPKQEQVLELELEPAHRRLYQKHLNRERQKVLRLIEDVDTNRFEILRSLTVLRQLAIDPFLVDPEADVPSTKLNELMDLLGEIAQEGHRVLVFSQFTRFLGRIRERLEAAGIEYSYLDGATRDRVGVVQGFKTGEQPVFLISLKAGGVGLNLAEADYCILTDPWWNPATEAQAVDRAHRIGQTRPVMVYRLVSKDTIEEKVMQLKAAKASLVESVMSGEGTASAALTAEDLRALLD</sequence>
<dbReference type="InterPro" id="IPR050496">
    <property type="entry name" value="SNF2_RAD54_helicase_repair"/>
</dbReference>
<dbReference type="RefSeq" id="WP_154768115.1">
    <property type="nucleotide sequence ID" value="NZ_WLYK01000002.1"/>
</dbReference>
<dbReference type="PANTHER" id="PTHR45629">
    <property type="entry name" value="SNF2/RAD54 FAMILY MEMBER"/>
    <property type="match status" value="1"/>
</dbReference>
<feature type="domain" description="Helicase C-terminal" evidence="5">
    <location>
        <begin position="905"/>
        <end position="1062"/>
    </location>
</feature>
<dbReference type="InterPro" id="IPR000330">
    <property type="entry name" value="SNF2_N"/>
</dbReference>
<dbReference type="InterPro" id="IPR027417">
    <property type="entry name" value="P-loop_NTPase"/>
</dbReference>
<evidence type="ECO:0000256" key="2">
    <source>
        <dbReference type="PROSITE-ProRule" id="PRU00325"/>
    </source>
</evidence>
<comment type="caution">
    <text evidence="6">The sequence shown here is derived from an EMBL/GenBank/DDBJ whole genome shotgun (WGS) entry which is preliminary data.</text>
</comment>
<reference evidence="6 7" key="1">
    <citation type="submission" date="2019-11" db="EMBL/GenBank/DDBJ databases">
        <authorList>
            <person name="Jiang L.-Q."/>
        </authorList>
    </citation>
    <scope>NUCLEOTIDE SEQUENCE [LARGE SCALE GENOMIC DNA]</scope>
    <source>
        <strain evidence="6 7">YIM 132087</strain>
    </source>
</reference>
<dbReference type="InterPro" id="IPR014001">
    <property type="entry name" value="Helicase_ATP-bd"/>
</dbReference>
<protein>
    <submittedName>
        <fullName evidence="6">Helicase</fullName>
    </submittedName>
</protein>
<dbReference type="InterPro" id="IPR049730">
    <property type="entry name" value="SNF2/RAD54-like_C"/>
</dbReference>
<dbReference type="Pfam" id="PF04434">
    <property type="entry name" value="SWIM"/>
    <property type="match status" value="1"/>
</dbReference>
<proteinExistence type="predicted"/>
<keyword evidence="6" id="KW-0547">Nucleotide-binding</keyword>
<dbReference type="SMART" id="SM00490">
    <property type="entry name" value="HELICc"/>
    <property type="match status" value="1"/>
</dbReference>
<organism evidence="6 7">
    <name type="scientific">Nakamurella alba</name>
    <dbReference type="NCBI Taxonomy" id="2665158"/>
    <lineage>
        <taxon>Bacteria</taxon>
        <taxon>Bacillati</taxon>
        <taxon>Actinomycetota</taxon>
        <taxon>Actinomycetes</taxon>
        <taxon>Nakamurellales</taxon>
        <taxon>Nakamurellaceae</taxon>
        <taxon>Nakamurella</taxon>
    </lineage>
</organism>
<dbReference type="GO" id="GO:0015616">
    <property type="term" value="F:DNA translocase activity"/>
    <property type="evidence" value="ECO:0007669"/>
    <property type="project" value="TreeGrafter"/>
</dbReference>
<name>A0A7K1FMR6_9ACTN</name>
<dbReference type="CDD" id="cd18793">
    <property type="entry name" value="SF2_C_SNF"/>
    <property type="match status" value="1"/>
</dbReference>
<keyword evidence="2" id="KW-0479">Metal-binding</keyword>
<dbReference type="SMART" id="SM00487">
    <property type="entry name" value="DEXDc"/>
    <property type="match status" value="1"/>
</dbReference>
<dbReference type="InterPro" id="IPR038718">
    <property type="entry name" value="SNF2-like_sf"/>
</dbReference>
<keyword evidence="2" id="KW-0863">Zinc-finger</keyword>
<dbReference type="GO" id="GO:0008270">
    <property type="term" value="F:zinc ion binding"/>
    <property type="evidence" value="ECO:0007669"/>
    <property type="project" value="UniProtKB-KW"/>
</dbReference>
<feature type="domain" description="SWIM-type" evidence="3">
    <location>
        <begin position="56"/>
        <end position="90"/>
    </location>
</feature>
<dbReference type="GO" id="GO:0005524">
    <property type="term" value="F:ATP binding"/>
    <property type="evidence" value="ECO:0007669"/>
    <property type="project" value="InterPro"/>
</dbReference>
<keyword evidence="7" id="KW-1185">Reference proteome</keyword>
<dbReference type="GO" id="GO:0004386">
    <property type="term" value="F:helicase activity"/>
    <property type="evidence" value="ECO:0007669"/>
    <property type="project" value="UniProtKB-KW"/>
</dbReference>
<dbReference type="PANTHER" id="PTHR45629:SF7">
    <property type="entry name" value="DNA EXCISION REPAIR PROTEIN ERCC-6-RELATED"/>
    <property type="match status" value="1"/>
</dbReference>
<dbReference type="PROSITE" id="PS50966">
    <property type="entry name" value="ZF_SWIM"/>
    <property type="match status" value="1"/>
</dbReference>
<dbReference type="EMBL" id="WLYK01000002">
    <property type="protein sequence ID" value="MTD14074.1"/>
    <property type="molecule type" value="Genomic_DNA"/>
</dbReference>
<evidence type="ECO:0000259" key="3">
    <source>
        <dbReference type="PROSITE" id="PS50966"/>
    </source>
</evidence>
<dbReference type="Proteomes" id="UP000460221">
    <property type="component" value="Unassembled WGS sequence"/>
</dbReference>
<evidence type="ECO:0000313" key="7">
    <source>
        <dbReference type="Proteomes" id="UP000460221"/>
    </source>
</evidence>
<dbReference type="Pfam" id="PF00176">
    <property type="entry name" value="SNF2-rel_dom"/>
    <property type="match status" value="1"/>
</dbReference>
<gene>
    <name evidence="6" type="ORF">GIS00_08965</name>
</gene>
<dbReference type="Pfam" id="PF00271">
    <property type="entry name" value="Helicase_C"/>
    <property type="match status" value="1"/>
</dbReference>
<keyword evidence="6" id="KW-0067">ATP-binding</keyword>
<dbReference type="GO" id="GO:0016787">
    <property type="term" value="F:hydrolase activity"/>
    <property type="evidence" value="ECO:0007669"/>
    <property type="project" value="UniProtKB-KW"/>
</dbReference>
<evidence type="ECO:0000313" key="6">
    <source>
        <dbReference type="EMBL" id="MTD14074.1"/>
    </source>
</evidence>
<keyword evidence="1" id="KW-0378">Hydrolase</keyword>
<dbReference type="CDD" id="cd18012">
    <property type="entry name" value="DEXQc_arch_SWI2_SNF2"/>
    <property type="match status" value="1"/>
</dbReference>
<dbReference type="AlphaFoldDB" id="A0A7K1FMR6"/>
<dbReference type="Gene3D" id="3.40.50.300">
    <property type="entry name" value="P-loop containing nucleotide triphosphate hydrolases"/>
    <property type="match status" value="1"/>
</dbReference>
<evidence type="ECO:0000259" key="5">
    <source>
        <dbReference type="PROSITE" id="PS51194"/>
    </source>
</evidence>
<evidence type="ECO:0000259" key="4">
    <source>
        <dbReference type="PROSITE" id="PS51192"/>
    </source>
</evidence>
<keyword evidence="6" id="KW-0347">Helicase</keyword>
<dbReference type="Gene3D" id="3.40.50.10810">
    <property type="entry name" value="Tandem AAA-ATPase domain"/>
    <property type="match status" value="1"/>
</dbReference>